<dbReference type="STRING" id="690567.616"/>
<dbReference type="Pfam" id="PF01402">
    <property type="entry name" value="RHH_1"/>
    <property type="match status" value="1"/>
</dbReference>
<dbReference type="InterPro" id="IPR013321">
    <property type="entry name" value="Arc_rbn_hlx_hlx"/>
</dbReference>
<proteinExistence type="predicted"/>
<dbReference type="InterPro" id="IPR010985">
    <property type="entry name" value="Ribbon_hlx_hlx"/>
</dbReference>
<accession>A0A0E4G9W3</accession>
<dbReference type="Proteomes" id="UP000045545">
    <property type="component" value="Unassembled WGS sequence"/>
</dbReference>
<evidence type="ECO:0000313" key="3">
    <source>
        <dbReference type="Proteomes" id="UP000045545"/>
    </source>
</evidence>
<dbReference type="RefSeq" id="WP_242847466.1">
    <property type="nucleotide sequence ID" value="NZ_CGIH01000009.1"/>
</dbReference>
<dbReference type="GO" id="GO:0006355">
    <property type="term" value="P:regulation of DNA-templated transcription"/>
    <property type="evidence" value="ECO:0007669"/>
    <property type="project" value="InterPro"/>
</dbReference>
<evidence type="ECO:0000259" key="1">
    <source>
        <dbReference type="Pfam" id="PF01402"/>
    </source>
</evidence>
<dbReference type="Gene3D" id="1.10.1220.10">
    <property type="entry name" value="Met repressor-like"/>
    <property type="match status" value="1"/>
</dbReference>
<reference evidence="2 3" key="1">
    <citation type="submission" date="2015-03" db="EMBL/GenBank/DDBJ databases">
        <authorList>
            <person name="Murphy D."/>
        </authorList>
    </citation>
    <scope>NUCLEOTIDE SEQUENCE [LARGE SCALE GENOMIC DNA]</scope>
    <source>
        <strain evidence="2 3">OL-4</strain>
    </source>
</reference>
<name>A0A0E4G9W3_9FIRM</name>
<dbReference type="EMBL" id="CGIH01000009">
    <property type="protein sequence ID" value="CFX15123.1"/>
    <property type="molecule type" value="Genomic_DNA"/>
</dbReference>
<dbReference type="InterPro" id="IPR002145">
    <property type="entry name" value="CopG"/>
</dbReference>
<organism evidence="2 3">
    <name type="scientific">Syntrophomonas zehnderi OL-4</name>
    <dbReference type="NCBI Taxonomy" id="690567"/>
    <lineage>
        <taxon>Bacteria</taxon>
        <taxon>Bacillati</taxon>
        <taxon>Bacillota</taxon>
        <taxon>Clostridia</taxon>
        <taxon>Eubacteriales</taxon>
        <taxon>Syntrophomonadaceae</taxon>
        <taxon>Syntrophomonas</taxon>
    </lineage>
</organism>
<dbReference type="SUPFAM" id="SSF47598">
    <property type="entry name" value="Ribbon-helix-helix"/>
    <property type="match status" value="1"/>
</dbReference>
<feature type="domain" description="Ribbon-helix-helix protein CopG" evidence="1">
    <location>
        <begin position="6"/>
        <end position="45"/>
    </location>
</feature>
<dbReference type="CDD" id="cd22231">
    <property type="entry name" value="RHH_NikR_HicB-like"/>
    <property type="match status" value="1"/>
</dbReference>
<evidence type="ECO:0000313" key="2">
    <source>
        <dbReference type="EMBL" id="CFX15123.1"/>
    </source>
</evidence>
<gene>
    <name evidence="2" type="ORF">616</name>
</gene>
<dbReference type="AlphaFoldDB" id="A0A0E4G9W3"/>
<protein>
    <submittedName>
        <fullName evidence="2">Ribbon-helix-helix</fullName>
    </submittedName>
</protein>
<keyword evidence="3" id="KW-1185">Reference proteome</keyword>
<sequence length="144" mass="16416">MSKTEKITVSLPSDTIKLADEKYAGLGFASRSELINAAIREYLSRDMMRQFTGELTEMYQKIERSEIKELEHHLSKLSYKIAVELAQIYMLLATAMELPYDVDRSLRGKAVKQVNRLKGFVPISKAVKETEGITGTEEESEDFF</sequence>